<dbReference type="GO" id="GO:0043165">
    <property type="term" value="P:Gram-negative-bacterium-type cell outer membrane assembly"/>
    <property type="evidence" value="ECO:0007669"/>
    <property type="project" value="UniProtKB-UniRule"/>
</dbReference>
<keyword evidence="6 8" id="KW-0472">Membrane</keyword>
<dbReference type="AlphaFoldDB" id="A0A0P0JLQ7"/>
<dbReference type="GO" id="GO:0009279">
    <property type="term" value="C:cell outer membrane"/>
    <property type="evidence" value="ECO:0007669"/>
    <property type="project" value="UniProtKB-SubCell"/>
</dbReference>
<keyword evidence="3 8" id="KW-0812">Transmembrane</keyword>
<dbReference type="InterPro" id="IPR010827">
    <property type="entry name" value="BamA/TamA_POTRA"/>
</dbReference>
<name>A0A0P0JLQ7_BLAVI</name>
<keyword evidence="12" id="KW-1185">Reference proteome</keyword>
<dbReference type="PANTHER" id="PTHR12815">
    <property type="entry name" value="SORTING AND ASSEMBLY MACHINERY SAMM50 PROTEIN FAMILY MEMBER"/>
    <property type="match status" value="1"/>
</dbReference>
<evidence type="ECO:0000256" key="8">
    <source>
        <dbReference type="HAMAP-Rule" id="MF_01430"/>
    </source>
</evidence>
<dbReference type="NCBIfam" id="TIGR03303">
    <property type="entry name" value="OM_YaeT"/>
    <property type="match status" value="1"/>
</dbReference>
<feature type="domain" description="POTRA" evidence="10">
    <location>
        <begin position="104"/>
        <end position="181"/>
    </location>
</feature>
<comment type="similarity">
    <text evidence="8">Belongs to the BamA family.</text>
</comment>
<evidence type="ECO:0000259" key="10">
    <source>
        <dbReference type="PROSITE" id="PS51779"/>
    </source>
</evidence>
<dbReference type="RefSeq" id="WP_055037841.1">
    <property type="nucleotide sequence ID" value="NZ_AP014854.2"/>
</dbReference>
<dbReference type="Gene3D" id="2.40.160.50">
    <property type="entry name" value="membrane protein fhac: a member of the omp85/tpsb transporter family"/>
    <property type="match status" value="1"/>
</dbReference>
<comment type="subcellular location">
    <subcellularLocation>
        <location evidence="8">Cell outer membrane</location>
    </subcellularLocation>
    <subcellularLocation>
        <location evidence="1">Membrane</location>
    </subcellularLocation>
</comment>
<dbReference type="InterPro" id="IPR039910">
    <property type="entry name" value="D15-like"/>
</dbReference>
<evidence type="ECO:0000256" key="5">
    <source>
        <dbReference type="ARBA" id="ARBA00022737"/>
    </source>
</evidence>
<dbReference type="PATRIC" id="fig|1079.6.peg.2538"/>
<dbReference type="Pfam" id="PF01103">
    <property type="entry name" value="Omp85"/>
    <property type="match status" value="1"/>
</dbReference>
<evidence type="ECO:0000256" key="3">
    <source>
        <dbReference type="ARBA" id="ARBA00022692"/>
    </source>
</evidence>
<evidence type="ECO:0000256" key="1">
    <source>
        <dbReference type="ARBA" id="ARBA00004370"/>
    </source>
</evidence>
<dbReference type="OrthoDB" id="9803054at2"/>
<dbReference type="KEGG" id="bvr:BVIR_2429"/>
<dbReference type="GO" id="GO:0051205">
    <property type="term" value="P:protein insertion into membrane"/>
    <property type="evidence" value="ECO:0007669"/>
    <property type="project" value="UniProtKB-UniRule"/>
</dbReference>
<evidence type="ECO:0000256" key="6">
    <source>
        <dbReference type="ARBA" id="ARBA00023136"/>
    </source>
</evidence>
<gene>
    <name evidence="8" type="primary">bamA</name>
    <name evidence="11" type="ORF">BVIRIDIS_18750</name>
</gene>
<dbReference type="InterPro" id="IPR034746">
    <property type="entry name" value="POTRA"/>
</dbReference>
<feature type="domain" description="POTRA" evidence="10">
    <location>
        <begin position="357"/>
        <end position="430"/>
    </location>
</feature>
<keyword evidence="4 8" id="KW-0732">Signal</keyword>
<dbReference type="PANTHER" id="PTHR12815:SF23">
    <property type="entry name" value="OUTER MEMBRANE PROTEIN ASSEMBLY FACTOR BAMA"/>
    <property type="match status" value="1"/>
</dbReference>
<evidence type="ECO:0000256" key="2">
    <source>
        <dbReference type="ARBA" id="ARBA00022452"/>
    </source>
</evidence>
<evidence type="ECO:0000313" key="12">
    <source>
        <dbReference type="Proteomes" id="UP000065734"/>
    </source>
</evidence>
<dbReference type="HAMAP" id="MF_01430">
    <property type="entry name" value="OM_assembly_BamA"/>
    <property type="match status" value="1"/>
</dbReference>
<reference evidence="12" key="1">
    <citation type="journal article" date="2016" name="Genome Announc.">
        <title>Revised genome sequence of the purple photosynthetic bacterium Blastochloris viridis.</title>
        <authorList>
            <person name="Liu L.N."/>
            <person name="Faulkner M."/>
            <person name="Liu X."/>
            <person name="Huang F."/>
            <person name="Darby A.C."/>
            <person name="Hall N."/>
        </authorList>
    </citation>
    <scope>NUCLEOTIDE SEQUENCE [LARGE SCALE GENOMIC DNA]</scope>
    <source>
        <strain evidence="12">ATCC 19567 / DSM 133 / F</strain>
    </source>
</reference>
<dbReference type="Gene3D" id="3.10.20.310">
    <property type="entry name" value="membrane protein fhac"/>
    <property type="match status" value="5"/>
</dbReference>
<dbReference type="InterPro" id="IPR023707">
    <property type="entry name" value="OM_assembly_BamA"/>
</dbReference>
<dbReference type="Proteomes" id="UP000065734">
    <property type="component" value="Chromosome I"/>
</dbReference>
<sequence length="784" mass="86638">MTSCVRVIGRLAAVAALAGGGVTGTGTALVVLSTPALAQSASAIVVQGNRRVDADTIRGYFRGNRLDAATIDEGVKSLFATGLFEDVRVSQQGGRLVVTVVENLVINRVAFEGNKKIKDDVLTGEVQSKSRGPLSRATVQSDVQRILEVYRRSGRYDIRVDPKIIDLPNGRVDLVFEVTEGSKTAVRRIEFVGNHAFGDWKLKDVMTTTESNWLSWLKNSDVYDPDRLNADQELIRRFYLKNGYADFRILSATADLDREKNEFVIVIAVDEGEQYKFGAVEVQSNIRDIDSASLRRVLRTQTGATYNADSVEKTIEDLTIEVSKKGYAFAQVRPRGDRDPETKQIAVTYVIEEGPRVYIERINVRGNTRTRDYVVRREFDIYEGDAYNRVMVDKAERRLKNLGYFKTVKIANEPGSAPDRVILNVDVEDQPTGEFSVAGGYSTAEGFIGEVSVAERNFLGRGHYVRVAGSWGEYSKGAEFNFTDPYFLGHRIAAGFDLFYKETSPSSSNSVSYTNNMKGGTIRFGLPLQDDLSIQLRYSLYQQEITIANEAYSDGDPDNGEASQAFKEIAGDPQLVSLVGYTLAYNTLDSNKTPTKGVYAELRQDFAGVGGDVNFIRTTGDVKWYHDLGSDIVGLLRAQGGHVTGWGDQDFRIMDGFFMGPNLVRGFKSAGIGPRDLASYNQDALGGTMYWGTSAEVQFPVPWMPKDFGLKGALFADAGSVWDYQGEVYSGMDVRDENVIRSSVGAGVIWTSPFGPIRIDYAVALSKDTYDKTQAFRFSGGTRF</sequence>
<dbReference type="InterPro" id="IPR000184">
    <property type="entry name" value="Bac_surfAg_D15"/>
</dbReference>
<dbReference type="PIRSF" id="PIRSF006076">
    <property type="entry name" value="OM_assembly_OMP85"/>
    <property type="match status" value="1"/>
</dbReference>
<keyword evidence="7 8" id="KW-0998">Cell outer membrane</keyword>
<evidence type="ECO:0000256" key="4">
    <source>
        <dbReference type="ARBA" id="ARBA00022729"/>
    </source>
</evidence>
<proteinExistence type="inferred from homology"/>
<keyword evidence="5 8" id="KW-0677">Repeat</keyword>
<dbReference type="STRING" id="1079.BVIR_2429"/>
<dbReference type="EMBL" id="LN907867">
    <property type="protein sequence ID" value="CUU42860.1"/>
    <property type="molecule type" value="Genomic_DNA"/>
</dbReference>
<accession>A0A0P0JLQ7</accession>
<evidence type="ECO:0000256" key="7">
    <source>
        <dbReference type="ARBA" id="ARBA00023237"/>
    </source>
</evidence>
<comment type="function">
    <text evidence="8">Part of the outer membrane protein assembly complex, which is involved in assembly and insertion of beta-barrel proteins into the outer membrane.</text>
</comment>
<evidence type="ECO:0000313" key="11">
    <source>
        <dbReference type="EMBL" id="CUU42860.1"/>
    </source>
</evidence>
<dbReference type="Pfam" id="PF07244">
    <property type="entry name" value="POTRA"/>
    <property type="match status" value="4"/>
</dbReference>
<organism evidence="11 12">
    <name type="scientific">Blastochloris viridis</name>
    <name type="common">Rhodopseudomonas viridis</name>
    <dbReference type="NCBI Taxonomy" id="1079"/>
    <lineage>
        <taxon>Bacteria</taxon>
        <taxon>Pseudomonadati</taxon>
        <taxon>Pseudomonadota</taxon>
        <taxon>Alphaproteobacteria</taxon>
        <taxon>Hyphomicrobiales</taxon>
        <taxon>Blastochloridaceae</taxon>
        <taxon>Blastochloris</taxon>
    </lineage>
</organism>
<keyword evidence="2 8" id="KW-1134">Transmembrane beta strand</keyword>
<comment type="subunit">
    <text evidence="8">Part of the Bam complex.</text>
</comment>
<dbReference type="PROSITE" id="PS51779">
    <property type="entry name" value="POTRA"/>
    <property type="match status" value="2"/>
</dbReference>
<protein>
    <recommendedName>
        <fullName evidence="8 9">Outer membrane protein assembly factor BamA</fullName>
    </recommendedName>
</protein>
<evidence type="ECO:0000256" key="9">
    <source>
        <dbReference type="NCBIfam" id="TIGR03303"/>
    </source>
</evidence>